<evidence type="ECO:0000256" key="8">
    <source>
        <dbReference type="ARBA" id="ARBA00022968"/>
    </source>
</evidence>
<comment type="cofactor">
    <cofactor evidence="1">
        <name>Mn(2+)</name>
        <dbReference type="ChEBI" id="CHEBI:29035"/>
    </cofactor>
</comment>
<keyword evidence="10" id="KW-0333">Golgi apparatus</keyword>
<comment type="subcellular location">
    <subcellularLocation>
        <location evidence="2">Golgi apparatus membrane</location>
        <topology evidence="2">Single-pass type II membrane protein</topology>
    </subcellularLocation>
</comment>
<keyword evidence="12" id="KW-0464">Manganese</keyword>
<dbReference type="SUPFAM" id="SSF49899">
    <property type="entry name" value="Concanavalin A-like lectins/glucanases"/>
    <property type="match status" value="1"/>
</dbReference>
<dbReference type="GO" id="GO:1901137">
    <property type="term" value="P:carbohydrate derivative biosynthetic process"/>
    <property type="evidence" value="ECO:0007669"/>
    <property type="project" value="UniProtKB-ARBA"/>
</dbReference>
<evidence type="ECO:0000256" key="10">
    <source>
        <dbReference type="ARBA" id="ARBA00023034"/>
    </source>
</evidence>
<dbReference type="PROSITE" id="PS51304">
    <property type="entry name" value="GALECTIN"/>
    <property type="match status" value="1"/>
</dbReference>
<keyword evidence="16" id="KW-1185">Reference proteome</keyword>
<proteinExistence type="inferred from homology"/>
<dbReference type="InterPro" id="IPR013320">
    <property type="entry name" value="ConA-like_dom_sf"/>
</dbReference>
<dbReference type="AlphaFoldDB" id="A0A9E7L043"/>
<evidence type="ECO:0000256" key="11">
    <source>
        <dbReference type="ARBA" id="ARBA00023136"/>
    </source>
</evidence>
<dbReference type="PANTHER" id="PTHR11214:SF212">
    <property type="entry name" value="HYDROXYPROLINE O-GALACTOSYLTRANSFERASE GALT2"/>
    <property type="match status" value="1"/>
</dbReference>
<evidence type="ECO:0000259" key="14">
    <source>
        <dbReference type="PROSITE" id="PS51304"/>
    </source>
</evidence>
<evidence type="ECO:0000256" key="12">
    <source>
        <dbReference type="ARBA" id="ARBA00023211"/>
    </source>
</evidence>
<keyword evidence="9 13" id="KW-1133">Transmembrane helix</keyword>
<keyword evidence="11 13" id="KW-0472">Membrane</keyword>
<dbReference type="FunFam" id="2.60.120.200:FF:000147">
    <property type="entry name" value="Hydroxyproline O-galactosyltransferase GALT2"/>
    <property type="match status" value="1"/>
</dbReference>
<feature type="domain" description="Galectin" evidence="14">
    <location>
        <begin position="164"/>
        <end position="380"/>
    </location>
</feature>
<dbReference type="Gene3D" id="3.90.550.50">
    <property type="match status" value="1"/>
</dbReference>
<dbReference type="Gene3D" id="2.60.120.200">
    <property type="match status" value="1"/>
</dbReference>
<evidence type="ECO:0000256" key="2">
    <source>
        <dbReference type="ARBA" id="ARBA00004323"/>
    </source>
</evidence>
<keyword evidence="5" id="KW-0328">Glycosyltransferase</keyword>
<evidence type="ECO:0000256" key="13">
    <source>
        <dbReference type="SAM" id="Phobius"/>
    </source>
</evidence>
<dbReference type="Pfam" id="PF01762">
    <property type="entry name" value="Galactosyl_T"/>
    <property type="match status" value="1"/>
</dbReference>
<organism evidence="15 16">
    <name type="scientific">Musa troglodytarum</name>
    <name type="common">fe'i banana</name>
    <dbReference type="NCBI Taxonomy" id="320322"/>
    <lineage>
        <taxon>Eukaryota</taxon>
        <taxon>Viridiplantae</taxon>
        <taxon>Streptophyta</taxon>
        <taxon>Embryophyta</taxon>
        <taxon>Tracheophyta</taxon>
        <taxon>Spermatophyta</taxon>
        <taxon>Magnoliopsida</taxon>
        <taxon>Liliopsida</taxon>
        <taxon>Zingiberales</taxon>
        <taxon>Musaceae</taxon>
        <taxon>Musa</taxon>
    </lineage>
</organism>
<evidence type="ECO:0000256" key="6">
    <source>
        <dbReference type="ARBA" id="ARBA00022679"/>
    </source>
</evidence>
<comment type="pathway">
    <text evidence="3">Protein modification; protein glycosylation.</text>
</comment>
<dbReference type="GO" id="GO:0030246">
    <property type="term" value="F:carbohydrate binding"/>
    <property type="evidence" value="ECO:0007669"/>
    <property type="project" value="InterPro"/>
</dbReference>
<dbReference type="SMART" id="SM00908">
    <property type="entry name" value="Gal-bind_lectin"/>
    <property type="match status" value="1"/>
</dbReference>
<evidence type="ECO:0000256" key="1">
    <source>
        <dbReference type="ARBA" id="ARBA00001936"/>
    </source>
</evidence>
<evidence type="ECO:0000256" key="3">
    <source>
        <dbReference type="ARBA" id="ARBA00004922"/>
    </source>
</evidence>
<evidence type="ECO:0000313" key="15">
    <source>
        <dbReference type="EMBL" id="URE33184.1"/>
    </source>
</evidence>
<evidence type="ECO:0000313" key="16">
    <source>
        <dbReference type="Proteomes" id="UP001055439"/>
    </source>
</evidence>
<dbReference type="OrthoDB" id="2139606at2759"/>
<dbReference type="PANTHER" id="PTHR11214">
    <property type="entry name" value="BETA-1,3-N-ACETYLGLUCOSAMINYLTRANSFERASE"/>
    <property type="match status" value="1"/>
</dbReference>
<dbReference type="Pfam" id="PF00337">
    <property type="entry name" value="Gal-bind_lectin"/>
    <property type="match status" value="1"/>
</dbReference>
<evidence type="ECO:0000256" key="5">
    <source>
        <dbReference type="ARBA" id="ARBA00022676"/>
    </source>
</evidence>
<dbReference type="InterPro" id="IPR001079">
    <property type="entry name" value="Galectin_CRD"/>
</dbReference>
<feature type="transmembrane region" description="Helical" evidence="13">
    <location>
        <begin position="16"/>
        <end position="34"/>
    </location>
</feature>
<protein>
    <submittedName>
        <fullName evidence="15">Beta-1,3-galactosyltransferase</fullName>
    </submittedName>
</protein>
<dbReference type="CDD" id="cd00070">
    <property type="entry name" value="GLECT"/>
    <property type="match status" value="1"/>
</dbReference>
<dbReference type="GO" id="GO:0000139">
    <property type="term" value="C:Golgi membrane"/>
    <property type="evidence" value="ECO:0007669"/>
    <property type="project" value="UniProtKB-SubCell"/>
</dbReference>
<dbReference type="InterPro" id="IPR002659">
    <property type="entry name" value="Glyco_trans_31"/>
</dbReference>
<accession>A0A9E7L043</accession>
<name>A0A9E7L043_9LILI</name>
<dbReference type="GO" id="GO:1990714">
    <property type="term" value="F:hydroxyproline O-galactosyltransferase activity"/>
    <property type="evidence" value="ECO:0007669"/>
    <property type="project" value="TreeGrafter"/>
</dbReference>
<keyword evidence="7 13" id="KW-0812">Transmembrane</keyword>
<comment type="similarity">
    <text evidence="4">Belongs to the glycosyltransferase 31 family.</text>
</comment>
<dbReference type="Proteomes" id="UP001055439">
    <property type="component" value="Chromosome 8"/>
</dbReference>
<keyword evidence="8" id="KW-0735">Signal-anchor</keyword>
<keyword evidence="6" id="KW-0808">Transferase</keyword>
<dbReference type="EMBL" id="CP097510">
    <property type="protein sequence ID" value="URE33184.1"/>
    <property type="molecule type" value="Genomic_DNA"/>
</dbReference>
<gene>
    <name evidence="15" type="ORF">MUK42_06521</name>
</gene>
<evidence type="ECO:0000256" key="4">
    <source>
        <dbReference type="ARBA" id="ARBA00008661"/>
    </source>
</evidence>
<sequence length="532" mass="60205">MKRSKSVESLQRRRRMIFHFLLGVATLYLLFIAFKFRRFSEVSAVFSGDGSVSGGAADVGRSLFGSAGRGGAHHRKLEDGLHDGYGPVTGITMNRNLQGGVSHRRGKFSELERMAQEAWVLGIKAWEEVEKYGSDVAWNLTTAVEVKPESCPSSMSMAEPATEKVMLLPCGLAVGSSITVVGTPHNAHREYVPQLANLRQGDGTVMLSQFMLELQGLKSVDGEDPPKILHLNPRLKGDWSQRPIVEHNTCYRMQWGKALRCDGVPSQENDETVDGFVKCEKWDHVDSLDPKETKVTSWLKRFVGRPKKPDMAWPFPFAEGKLFVLTIHAGVEGYNIYVGGRHISSFPYRTSPRKDMNAALKKEAEYFKDIVHNLTAAYIMKCDDDTFVRVDVILRIIEAIFPNTSLYMGNINHFHRPLRSGKWAVTFEEWPEEIYPPYANGPGYIISSDIATYVVAKHANQSLGLFKMEDVSMGMWVEELNTTMTIQYSHSWKFCQYGCIENYYTAHYQSPRQMICLWEKLSHSRAECCNSR</sequence>
<reference evidence="15" key="1">
    <citation type="submission" date="2022-05" db="EMBL/GenBank/DDBJ databases">
        <title>The Musa troglodytarum L. genome provides insights into the mechanism of non-climacteric behaviour and enrichment of carotenoids.</title>
        <authorList>
            <person name="Wang J."/>
        </authorList>
    </citation>
    <scope>NUCLEOTIDE SEQUENCE</scope>
    <source>
        <tissue evidence="15">Leaf</tissue>
    </source>
</reference>
<evidence type="ECO:0000256" key="9">
    <source>
        <dbReference type="ARBA" id="ARBA00022989"/>
    </source>
</evidence>
<evidence type="ECO:0000256" key="7">
    <source>
        <dbReference type="ARBA" id="ARBA00022692"/>
    </source>
</evidence>